<comment type="subunit">
    <text evidence="10">The type I restriction/modification system is composed of three polypeptides R, M and S.</text>
</comment>
<name>A0A935TGJ1_9PROT</name>
<protein>
    <recommendedName>
        <fullName evidence="10">Type I restriction enzyme endonuclease subunit</fullName>
        <shortName evidence="10">R protein</shortName>
        <ecNumber evidence="10">3.1.21.3</ecNumber>
    </recommendedName>
</protein>
<proteinExistence type="inferred from homology"/>
<evidence type="ECO:0000259" key="12">
    <source>
        <dbReference type="PROSITE" id="PS51192"/>
    </source>
</evidence>
<keyword evidence="7 10" id="KW-0378">Hydrolase</keyword>
<dbReference type="PROSITE" id="PS51192">
    <property type="entry name" value="HELICASE_ATP_BIND_1"/>
    <property type="match status" value="1"/>
</dbReference>
<evidence type="ECO:0000256" key="8">
    <source>
        <dbReference type="ARBA" id="ARBA00022840"/>
    </source>
</evidence>
<keyword evidence="5 10" id="KW-0680">Restriction system</keyword>
<evidence type="ECO:0000256" key="7">
    <source>
        <dbReference type="ARBA" id="ARBA00022801"/>
    </source>
</evidence>
<dbReference type="SUPFAM" id="SSF52540">
    <property type="entry name" value="P-loop containing nucleoside triphosphate hydrolases"/>
    <property type="match status" value="1"/>
</dbReference>
<evidence type="ECO:0000256" key="6">
    <source>
        <dbReference type="ARBA" id="ARBA00022759"/>
    </source>
</evidence>
<keyword evidence="9 10" id="KW-0238">DNA-binding</keyword>
<sequence>MNAHAYSEDQLVEQPAIGLFGELGWQTVSALEETFGAGGTLGRETRGEVVLVERLRAALVRFNPTLPPEAIANAVDELTRDRSAMSLEAANREVYRLLKEGIAVSVPDREHGGQKTERLRVVDWEAPANNDFVLVSQLTVTGPLYTCRPDLVGFVNGLPWVVIELKKPGVPARAAFDENLTHYRQQIPALFWSNALLIASNGTDSRVGSLTADWGRWVEWKRIEREDEARRVSLEVMLRGTCDPARLLDLVENFTLFSEHKAGLVKVIGQNHQFLGVNNAIASMLEARKLGHGRGGVFWQTQGSGKSFSMVFFAQKVLRKLAGNWTFVVVTDRVELDEQIATTFKTTGAVSDAEGDQCHAASGAHLRELLRGNHRYVFTLVHKFQTPELLCDRSDVIVLTDEAHRSQYDTLALNMRAALPRAMFLAFTGTPLIAGEERTKEVFGDYVSIYDFQQSIEDGATVPLFYENRTPELQLVNPDLNEDIYRLIEDADLDADQEARLEKVLGRQYHLITRDDRLETVAQDIVRHFLGRGMLANAVGKAMVVSIDKATALRMHDKVKVHWAAETARVQKELGELAFQPRGGEMTPEQARRDLRMAELKQRLELLTSTGMAVIVSPGQNEIAQMQALGLDIEPHRKRMNESQPGLDEKFKDTEDSLRLVFVCAMWLTGFDAPSCSTIYLDKPMRNHTLMQTITRANRVFPGKHSGVIVDYANVFASLEKALAIYGAGKDGKNPVKGKQQLVEELRKAVVDASAFCAAHGVMLGEIEATPAGSMERLSRIQDGVNGLISPDPLRRDFLADERLVSTLYRAVKPDPSALEFASRVACLSTLAEAIRARLNPHPPDISQVMGRINGLLDESITGHEIRESGPPALDLSKINFEALAQRFKESKHKNTDLEVLKAAIRAQLERMIQLNRTRADFAEKFEALIESYNAGSRSIEELFEELVKLSNSLNDEQERHVRENMSEEELVLFDILTRPAPELTSEERAEVKKVARELLTRLKALLVLNWRKKSAARSQLKLTIEDTLDTGLPRAYTPELYHQKCSAVFEHVYESYPERNAGVYA</sequence>
<gene>
    <name evidence="13" type="ORF">IPK02_19240</name>
</gene>
<keyword evidence="4 10" id="KW-0547">Nucleotide-binding</keyword>
<comment type="similarity">
    <text evidence="2 10">Belongs to the HsdR family.</text>
</comment>
<keyword evidence="3" id="KW-0540">Nuclease</keyword>
<comment type="caution">
    <text evidence="13">The sequence shown here is derived from an EMBL/GenBank/DDBJ whole genome shotgun (WGS) entry which is preliminary data.</text>
</comment>
<dbReference type="EC" id="3.1.21.3" evidence="10"/>
<dbReference type="Pfam" id="PF11867">
    <property type="entry name" value="T1RH-like_C"/>
    <property type="match status" value="1"/>
</dbReference>
<dbReference type="EMBL" id="JADJOT010000011">
    <property type="protein sequence ID" value="MBK7955897.1"/>
    <property type="molecule type" value="Genomic_DNA"/>
</dbReference>
<accession>A0A935TGJ1</accession>
<dbReference type="InterPro" id="IPR021810">
    <property type="entry name" value="T1RH-like_C"/>
</dbReference>
<dbReference type="Pfam" id="PF18766">
    <property type="entry name" value="SWI2_SNF2"/>
    <property type="match status" value="1"/>
</dbReference>
<evidence type="ECO:0000256" key="4">
    <source>
        <dbReference type="ARBA" id="ARBA00022741"/>
    </source>
</evidence>
<comment type="function">
    <text evidence="10">Subunit R is required for both nuclease and ATPase activities, but not for modification.</text>
</comment>
<evidence type="ECO:0000256" key="3">
    <source>
        <dbReference type="ARBA" id="ARBA00022722"/>
    </source>
</evidence>
<dbReference type="GO" id="GO:0009307">
    <property type="term" value="P:DNA restriction-modification system"/>
    <property type="evidence" value="ECO:0007669"/>
    <property type="project" value="UniProtKB-KW"/>
</dbReference>
<dbReference type="GO" id="GO:0003677">
    <property type="term" value="F:DNA binding"/>
    <property type="evidence" value="ECO:0007669"/>
    <property type="project" value="UniProtKB-KW"/>
</dbReference>
<dbReference type="InterPro" id="IPR014001">
    <property type="entry name" value="Helicase_ATP-bd"/>
</dbReference>
<organism evidence="13 14">
    <name type="scientific">Candidatus Accumulibacter affinis</name>
    <dbReference type="NCBI Taxonomy" id="2954384"/>
    <lineage>
        <taxon>Bacteria</taxon>
        <taxon>Pseudomonadati</taxon>
        <taxon>Pseudomonadota</taxon>
        <taxon>Betaproteobacteria</taxon>
        <taxon>Candidatus Accumulibacter</taxon>
    </lineage>
</organism>
<evidence type="ECO:0000313" key="13">
    <source>
        <dbReference type="EMBL" id="MBK7955897.1"/>
    </source>
</evidence>
<dbReference type="GO" id="GO:0009035">
    <property type="term" value="F:type I site-specific deoxyribonuclease activity"/>
    <property type="evidence" value="ECO:0007669"/>
    <property type="project" value="UniProtKB-EC"/>
</dbReference>
<feature type="coiled-coil region" evidence="11">
    <location>
        <begin position="898"/>
        <end position="960"/>
    </location>
</feature>
<dbReference type="InterPro" id="IPR040980">
    <property type="entry name" value="SWI2_SNF2"/>
</dbReference>
<evidence type="ECO:0000313" key="14">
    <source>
        <dbReference type="Proteomes" id="UP000706151"/>
    </source>
</evidence>
<keyword evidence="11" id="KW-0175">Coiled coil</keyword>
<dbReference type="SMART" id="SM00487">
    <property type="entry name" value="DEXDc"/>
    <property type="match status" value="1"/>
</dbReference>
<dbReference type="InterPro" id="IPR004473">
    <property type="entry name" value="Restrct_endonuc_typeI_HsdR"/>
</dbReference>
<evidence type="ECO:0000256" key="2">
    <source>
        <dbReference type="ARBA" id="ARBA00008598"/>
    </source>
</evidence>
<dbReference type="NCBIfam" id="TIGR00348">
    <property type="entry name" value="hsdR"/>
    <property type="match status" value="1"/>
</dbReference>
<dbReference type="Proteomes" id="UP000706151">
    <property type="component" value="Unassembled WGS sequence"/>
</dbReference>
<evidence type="ECO:0000256" key="9">
    <source>
        <dbReference type="ARBA" id="ARBA00023125"/>
    </source>
</evidence>
<dbReference type="InterPro" id="IPR007409">
    <property type="entry name" value="Restrct_endonuc_type1_HsdR_N"/>
</dbReference>
<dbReference type="Pfam" id="PF04313">
    <property type="entry name" value="HSDR_N"/>
    <property type="match status" value="1"/>
</dbReference>
<dbReference type="InterPro" id="IPR027417">
    <property type="entry name" value="P-loop_NTPase"/>
</dbReference>
<dbReference type="CDD" id="cd18800">
    <property type="entry name" value="SF2_C_EcoR124I-like"/>
    <property type="match status" value="1"/>
</dbReference>
<dbReference type="PANTHER" id="PTHR30195">
    <property type="entry name" value="TYPE I SITE-SPECIFIC DEOXYRIBONUCLEASE PROTEIN SUBUNIT M AND R"/>
    <property type="match status" value="1"/>
</dbReference>
<dbReference type="PANTHER" id="PTHR30195:SF15">
    <property type="entry name" value="TYPE I RESTRICTION ENZYME HINDI ENDONUCLEASE SUBUNIT"/>
    <property type="match status" value="1"/>
</dbReference>
<evidence type="ECO:0000256" key="10">
    <source>
        <dbReference type="RuleBase" id="RU364115"/>
    </source>
</evidence>
<keyword evidence="6 13" id="KW-0255">Endonuclease</keyword>
<feature type="domain" description="Helicase ATP-binding" evidence="12">
    <location>
        <begin position="287"/>
        <end position="449"/>
    </location>
</feature>
<reference evidence="13 14" key="1">
    <citation type="submission" date="2020-10" db="EMBL/GenBank/DDBJ databases">
        <title>Connecting structure to function with the recovery of over 1000 high-quality activated sludge metagenome-assembled genomes encoding full-length rRNA genes using long-read sequencing.</title>
        <authorList>
            <person name="Singleton C.M."/>
            <person name="Petriglieri F."/>
            <person name="Kristensen J.M."/>
            <person name="Kirkegaard R.H."/>
            <person name="Michaelsen T.Y."/>
            <person name="Andersen M.H."/>
            <person name="Karst S.M."/>
            <person name="Dueholm M.S."/>
            <person name="Nielsen P.H."/>
            <person name="Albertsen M."/>
        </authorList>
    </citation>
    <scope>NUCLEOTIDE SEQUENCE [LARGE SCALE GENOMIC DNA]</scope>
    <source>
        <strain evidence="13">Fred_18-Q3-R57-64_BAT3C.720</strain>
    </source>
</reference>
<evidence type="ECO:0000256" key="5">
    <source>
        <dbReference type="ARBA" id="ARBA00022747"/>
    </source>
</evidence>
<dbReference type="Gene3D" id="3.40.50.300">
    <property type="entry name" value="P-loop containing nucleotide triphosphate hydrolases"/>
    <property type="match status" value="2"/>
</dbReference>
<dbReference type="AlphaFoldDB" id="A0A935TGJ1"/>
<dbReference type="Gene3D" id="3.90.1570.50">
    <property type="match status" value="1"/>
</dbReference>
<dbReference type="InterPro" id="IPR051268">
    <property type="entry name" value="Type-I_R_enzyme_R_subunit"/>
</dbReference>
<dbReference type="InterPro" id="IPR055180">
    <property type="entry name" value="HsdR_RecA-like_helicase_dom_2"/>
</dbReference>
<dbReference type="GO" id="GO:0005524">
    <property type="term" value="F:ATP binding"/>
    <property type="evidence" value="ECO:0007669"/>
    <property type="project" value="UniProtKB-KW"/>
</dbReference>
<evidence type="ECO:0000256" key="1">
    <source>
        <dbReference type="ARBA" id="ARBA00000851"/>
    </source>
</evidence>
<dbReference type="CDD" id="cd22332">
    <property type="entry name" value="HsdR_N"/>
    <property type="match status" value="1"/>
</dbReference>
<keyword evidence="8 10" id="KW-0067">ATP-binding</keyword>
<comment type="catalytic activity">
    <reaction evidence="1 10">
        <text>Endonucleolytic cleavage of DNA to give random double-stranded fragments with terminal 5'-phosphates, ATP is simultaneously hydrolyzed.</text>
        <dbReference type="EC" id="3.1.21.3"/>
    </reaction>
</comment>
<dbReference type="Pfam" id="PF22679">
    <property type="entry name" value="T1R_D3-like"/>
    <property type="match status" value="1"/>
</dbReference>
<evidence type="ECO:0000256" key="11">
    <source>
        <dbReference type="SAM" id="Coils"/>
    </source>
</evidence>